<dbReference type="Proteomes" id="UP000037122">
    <property type="component" value="Unassembled WGS sequence"/>
</dbReference>
<sequence length="49" mass="5801">MADFFSSRSGTFPELKHYQPQKYNLIQRKKLVFVFLFTKSAGESKIVRM</sequence>
<organism evidence="1 2">
    <name type="scientific">Candidozyma auris</name>
    <name type="common">Yeast</name>
    <name type="synonym">Candida auris</name>
    <dbReference type="NCBI Taxonomy" id="498019"/>
    <lineage>
        <taxon>Eukaryota</taxon>
        <taxon>Fungi</taxon>
        <taxon>Dikarya</taxon>
        <taxon>Ascomycota</taxon>
        <taxon>Saccharomycotina</taxon>
        <taxon>Pichiomycetes</taxon>
        <taxon>Metschnikowiaceae</taxon>
        <taxon>Candidozyma</taxon>
    </lineage>
</organism>
<evidence type="ECO:0000313" key="2">
    <source>
        <dbReference type="Proteomes" id="UP000037122"/>
    </source>
</evidence>
<reference evidence="2" key="1">
    <citation type="journal article" date="2015" name="BMC Genomics">
        <title>Draft genome of a commonly misdiagnosed multidrug resistant pathogen Candida auris.</title>
        <authorList>
            <person name="Chatterjee S."/>
            <person name="Alampalli S.V."/>
            <person name="Nageshan R.K."/>
            <person name="Chettiar S.T."/>
            <person name="Joshi S."/>
            <person name="Tatu U.S."/>
        </authorList>
    </citation>
    <scope>NUCLEOTIDE SEQUENCE [LARGE SCALE GENOMIC DNA]</scope>
    <source>
        <strain evidence="2">6684</strain>
    </source>
</reference>
<dbReference type="VEuPathDB" id="FungiDB:QG37_05012"/>
<comment type="caution">
    <text evidence="1">The sequence shown here is derived from an EMBL/GenBank/DDBJ whole genome shotgun (WGS) entry which is preliminary data.</text>
</comment>
<name>A0A0L0NVP8_CANAR</name>
<gene>
    <name evidence="1" type="ORF">QG37_05012</name>
</gene>
<dbReference type="AlphaFoldDB" id="A0A0L0NVP8"/>
<protein>
    <submittedName>
        <fullName evidence="1">Uncharacterized protein</fullName>
    </submittedName>
</protein>
<evidence type="ECO:0000313" key="1">
    <source>
        <dbReference type="EMBL" id="KND98246.1"/>
    </source>
</evidence>
<accession>A0A0L0NVP8</accession>
<proteinExistence type="predicted"/>
<dbReference type="EMBL" id="LGST01000034">
    <property type="protein sequence ID" value="KND98246.1"/>
    <property type="molecule type" value="Genomic_DNA"/>
</dbReference>